<dbReference type="InterPro" id="IPR010762">
    <property type="entry name" value="Gp23/Gp24_T4-like"/>
</dbReference>
<protein>
    <submittedName>
        <fullName evidence="5">Capsid protein, T4-like bacteriophage</fullName>
    </submittedName>
</protein>
<organism evidence="5">
    <name type="scientific">uncultured Caudovirales phage</name>
    <dbReference type="NCBI Taxonomy" id="2100421"/>
    <lineage>
        <taxon>Viruses</taxon>
        <taxon>Duplodnaviria</taxon>
        <taxon>Heunggongvirae</taxon>
        <taxon>Uroviricota</taxon>
        <taxon>Caudoviricetes</taxon>
        <taxon>Peduoviridae</taxon>
        <taxon>Maltschvirus</taxon>
        <taxon>Maltschvirus maltsch</taxon>
    </lineage>
</organism>
<keyword evidence="2" id="KW-0167">Capsid protein</keyword>
<evidence type="ECO:0000256" key="2">
    <source>
        <dbReference type="ARBA" id="ARBA00022561"/>
    </source>
</evidence>
<keyword evidence="3" id="KW-0946">Virion</keyword>
<evidence type="ECO:0000313" key="4">
    <source>
        <dbReference type="EMBL" id="CAB4155226.1"/>
    </source>
</evidence>
<gene>
    <name evidence="4" type="ORF">UFOVP651_121</name>
    <name evidence="5" type="ORF">UFOVP902_200</name>
</gene>
<proteinExistence type="predicted"/>
<evidence type="ECO:0000256" key="1">
    <source>
        <dbReference type="ARBA" id="ARBA00004328"/>
    </source>
</evidence>
<evidence type="ECO:0000313" key="5">
    <source>
        <dbReference type="EMBL" id="CAB4171138.1"/>
    </source>
</evidence>
<dbReference type="GO" id="GO:0019028">
    <property type="term" value="C:viral capsid"/>
    <property type="evidence" value="ECO:0007669"/>
    <property type="project" value="UniProtKB-KW"/>
</dbReference>
<dbReference type="EMBL" id="LR796625">
    <property type="protein sequence ID" value="CAB4155226.1"/>
    <property type="molecule type" value="Genomic_DNA"/>
</dbReference>
<dbReference type="EMBL" id="LR796859">
    <property type="protein sequence ID" value="CAB4171138.1"/>
    <property type="molecule type" value="Genomic_DNA"/>
</dbReference>
<dbReference type="Pfam" id="PF07068">
    <property type="entry name" value="Gp23"/>
    <property type="match status" value="1"/>
</dbReference>
<sequence>MSISNLLQTNDFVQRNNAKLAVAKWEKTGLLEGLRTETEKAGMAQLLENQARQLVKEASSTGTTAGSEEWAGVALPLVRRIFAEFAAKEFVSVQPMNLPSGLVFYLDFKYGTAQPGFDDDNNNRVGDPFGNPNALDSMFGVTTTGSDAAGGLYGAGRFGYSLNDTTASITGQTTASIATAAGSGSVNFDGNFTGALTSYKRITVATSSLPGLDPLAVRSFGLVSGSTPLATYAAFTKLDATTVGSIDFIIDSAAVSTGSFTLSVRYSKQPTDTSRGDFEDNIGQFSNGYNTNIDIPEINLEMQSDPIVSKTRKLKAVWTPEFAQDLNAYHSIDAEAELTSMLSEYVSMEIDLEILDMLISAAPTTEYWSALNNNVWNGSGFTQAAAGAVGAAGDGFYNTQGGWFQTLGTKLQKVSNKIHQKTLRGGANFLVTSPSVATILESIPGFAADTDGTKMEFAAGVQKIGSINNRYTVYKNPYMTENVILMGFRGAQFLETGAVFSPYIPLIMTPLVYDPVNFTPRKGVMTRYAKKVVRSEFYGKVYVHGLNTL</sequence>
<accession>A0A6J5PQ31</accession>
<name>A0A6J5PQ31_9CAUD</name>
<evidence type="ECO:0000256" key="3">
    <source>
        <dbReference type="ARBA" id="ARBA00022844"/>
    </source>
</evidence>
<reference evidence="5" key="1">
    <citation type="submission" date="2020-05" db="EMBL/GenBank/DDBJ databases">
        <authorList>
            <person name="Chiriac C."/>
            <person name="Salcher M."/>
            <person name="Ghai R."/>
            <person name="Kavagutti S V."/>
        </authorList>
    </citation>
    <scope>NUCLEOTIDE SEQUENCE</scope>
</reference>
<comment type="subcellular location">
    <subcellularLocation>
        <location evidence="1">Virion</location>
    </subcellularLocation>
</comment>